<evidence type="ECO:0000256" key="2">
    <source>
        <dbReference type="SAM" id="MobiDB-lite"/>
    </source>
</evidence>
<dbReference type="SMART" id="SM00530">
    <property type="entry name" value="HTH_XRE"/>
    <property type="match status" value="1"/>
</dbReference>
<dbReference type="SUPFAM" id="SSF47413">
    <property type="entry name" value="lambda repressor-like DNA-binding domains"/>
    <property type="match status" value="1"/>
</dbReference>
<proteinExistence type="predicted"/>
<dbReference type="Gene3D" id="1.10.260.40">
    <property type="entry name" value="lambda repressor-like DNA-binding domains"/>
    <property type="match status" value="1"/>
</dbReference>
<organism evidence="4">
    <name type="scientific">virus sp. ctah610</name>
    <dbReference type="NCBI Taxonomy" id="2826807"/>
    <lineage>
        <taxon>Viruses</taxon>
    </lineage>
</organism>
<dbReference type="InterPro" id="IPR001387">
    <property type="entry name" value="Cro/C1-type_HTH"/>
</dbReference>
<dbReference type="PROSITE" id="PS50943">
    <property type="entry name" value="HTH_CROC1"/>
    <property type="match status" value="1"/>
</dbReference>
<sequence>MNFGERLIEVRKENGYTRESLAQSLKISKYTLRNYELGATEPGHTFLKQISDFFHVSIDYLLGLTDEPEILESFNLNKSEQNIIKKYRLLDPHGKEMVDFTLEKEYERSKTLAEQENNNIVEMPAHLEVNAANLDKNSSPEERTAGDSIMLDDSEWE</sequence>
<dbReference type="Pfam" id="PF12844">
    <property type="entry name" value="HTH_19"/>
    <property type="match status" value="1"/>
</dbReference>
<dbReference type="CDD" id="cd00093">
    <property type="entry name" value="HTH_XRE"/>
    <property type="match status" value="1"/>
</dbReference>
<evidence type="ECO:0000313" key="4">
    <source>
        <dbReference type="EMBL" id="DAE27033.1"/>
    </source>
</evidence>
<reference evidence="4" key="1">
    <citation type="journal article" date="2021" name="Proc. Natl. Acad. Sci. U.S.A.">
        <title>A Catalog of Tens of Thousands of Viruses from Human Metagenomes Reveals Hidden Associations with Chronic Diseases.</title>
        <authorList>
            <person name="Tisza M.J."/>
            <person name="Buck C.B."/>
        </authorList>
    </citation>
    <scope>NUCLEOTIDE SEQUENCE</scope>
    <source>
        <strain evidence="4">Ctah610</strain>
    </source>
</reference>
<accession>A0A8S5R7H4</accession>
<evidence type="ECO:0000259" key="3">
    <source>
        <dbReference type="PROSITE" id="PS50943"/>
    </source>
</evidence>
<dbReference type="PANTHER" id="PTHR46558">
    <property type="entry name" value="TRACRIPTIONAL REGULATORY PROTEIN-RELATED-RELATED"/>
    <property type="match status" value="1"/>
</dbReference>
<dbReference type="EMBL" id="BK015827">
    <property type="protein sequence ID" value="DAE27033.1"/>
    <property type="molecule type" value="Genomic_DNA"/>
</dbReference>
<name>A0A8S5R7H4_9VIRU</name>
<feature type="domain" description="HTH cro/C1-type" evidence="3">
    <location>
        <begin position="7"/>
        <end position="61"/>
    </location>
</feature>
<dbReference type="InterPro" id="IPR010982">
    <property type="entry name" value="Lambda_DNA-bd_dom_sf"/>
</dbReference>
<keyword evidence="1" id="KW-0238">DNA-binding</keyword>
<evidence type="ECO:0000256" key="1">
    <source>
        <dbReference type="ARBA" id="ARBA00023125"/>
    </source>
</evidence>
<dbReference type="PANTHER" id="PTHR46558:SF11">
    <property type="entry name" value="HTH-TYPE TRANSCRIPTIONAL REGULATOR XRE"/>
    <property type="match status" value="1"/>
</dbReference>
<dbReference type="GO" id="GO:0003677">
    <property type="term" value="F:DNA binding"/>
    <property type="evidence" value="ECO:0007669"/>
    <property type="project" value="UniProtKB-KW"/>
</dbReference>
<feature type="region of interest" description="Disordered" evidence="2">
    <location>
        <begin position="132"/>
        <end position="157"/>
    </location>
</feature>
<protein>
    <submittedName>
        <fullName evidence="4">Repressor protein</fullName>
    </submittedName>
</protein>